<keyword evidence="2" id="KW-1185">Reference proteome</keyword>
<accession>A0A5R8Q9E8</accession>
<comment type="caution">
    <text evidence="1">The sequence shown here is derived from an EMBL/GenBank/DDBJ whole genome shotgun (WGS) entry which is preliminary data.</text>
</comment>
<evidence type="ECO:0000313" key="1">
    <source>
        <dbReference type="EMBL" id="TLG72043.1"/>
    </source>
</evidence>
<dbReference type="RefSeq" id="WP_138191727.1">
    <property type="nucleotide sequence ID" value="NZ_VBWP01000009.1"/>
</dbReference>
<dbReference type="Proteomes" id="UP000306912">
    <property type="component" value="Unassembled WGS sequence"/>
</dbReference>
<reference evidence="1 2" key="1">
    <citation type="submission" date="2019-05" db="EMBL/GenBank/DDBJ databases">
        <title>Culicoidintestinum kansasii gen. nov., sp. nov. from the gastrointestinal tract of the biting midge, Culicoides sonorensis.</title>
        <authorList>
            <person name="Neupane S."/>
            <person name="Ghosh A."/>
            <person name="Gunther S."/>
            <person name="Martin K."/>
            <person name="Zurek L."/>
        </authorList>
    </citation>
    <scope>NUCLEOTIDE SEQUENCE [LARGE SCALE GENOMIC DNA]</scope>
    <source>
        <strain evidence="1 2">CS-1</strain>
    </source>
</reference>
<organism evidence="1 2">
    <name type="scientific">Culicoidibacter larvae</name>
    <dbReference type="NCBI Taxonomy" id="2579976"/>
    <lineage>
        <taxon>Bacteria</taxon>
        <taxon>Bacillati</taxon>
        <taxon>Bacillota</taxon>
        <taxon>Culicoidibacteria</taxon>
        <taxon>Culicoidibacterales</taxon>
        <taxon>Culicoidibacteraceae</taxon>
        <taxon>Culicoidibacter</taxon>
    </lineage>
</organism>
<dbReference type="EMBL" id="VBWP01000009">
    <property type="protein sequence ID" value="TLG72043.1"/>
    <property type="molecule type" value="Genomic_DNA"/>
</dbReference>
<dbReference type="AlphaFoldDB" id="A0A5R8Q9E8"/>
<dbReference type="OrthoDB" id="2151928at2"/>
<proteinExistence type="predicted"/>
<evidence type="ECO:0000313" key="2">
    <source>
        <dbReference type="Proteomes" id="UP000306912"/>
    </source>
</evidence>
<gene>
    <name evidence="1" type="ORF">FEZ08_09425</name>
</gene>
<protein>
    <submittedName>
        <fullName evidence="1">Uncharacterized protein</fullName>
    </submittedName>
</protein>
<sequence length="257" mass="28841">MSLEQLLQELSQLAEELRIIKCSKNVRLKLADITDKDIEIWQYYINYYKEELQQMVDVSQQEILDIIGEVVPEAELINARKSAVYGNFATLSARLAPSEQEIKDARSSAAYGVNYPTINPRLEVHEQKTIQNTNSIVGLQGEVLFDGALTVTTTGNTIVPISNGKSWNDYSCLEITLEIKKDASTWLIAPTAKVYKDTIIDGGTSNRGVYINVIQGYTTPVIVACAFEFSRTANSLVSAYIYRQNQDVRLRKVIGYK</sequence>
<dbReference type="InParanoid" id="A0A5R8Q9E8"/>
<name>A0A5R8Q9E8_9FIRM</name>